<proteinExistence type="predicted"/>
<comment type="caution">
    <text evidence="1">The sequence shown here is derived from an EMBL/GenBank/DDBJ whole genome shotgun (WGS) entry which is preliminary data.</text>
</comment>
<evidence type="ECO:0000313" key="1">
    <source>
        <dbReference type="EMBL" id="GAH09802.1"/>
    </source>
</evidence>
<dbReference type="AlphaFoldDB" id="X1CPS3"/>
<accession>X1CPS3</accession>
<reference evidence="1" key="1">
    <citation type="journal article" date="2014" name="Front. Microbiol.">
        <title>High frequency of phylogenetically diverse reductive dehalogenase-homologous genes in deep subseafloor sedimentary metagenomes.</title>
        <authorList>
            <person name="Kawai M."/>
            <person name="Futagami T."/>
            <person name="Toyoda A."/>
            <person name="Takaki Y."/>
            <person name="Nishi S."/>
            <person name="Hori S."/>
            <person name="Arai W."/>
            <person name="Tsubouchi T."/>
            <person name="Morono Y."/>
            <person name="Uchiyama I."/>
            <person name="Ito T."/>
            <person name="Fujiyama A."/>
            <person name="Inagaki F."/>
            <person name="Takami H."/>
        </authorList>
    </citation>
    <scope>NUCLEOTIDE SEQUENCE</scope>
    <source>
        <strain evidence="1">Expedition CK06-06</strain>
    </source>
</reference>
<protein>
    <submittedName>
        <fullName evidence="1">Uncharacterized protein</fullName>
    </submittedName>
</protein>
<sequence length="127" mass="14928">MRKFRSDISERIDIGDNLAVIVPDNLADDAYELVGTKSGMDVAHDNINMAYKRYQVIPYPRLDDSSTKDWYMVDMDRMKQDLIWIERTAPEPKTTIDFDTYIVKQAVYMDIGYGFKNWRWIYGQNVA</sequence>
<name>X1CPS3_9ZZZZ</name>
<gene>
    <name evidence="1" type="ORF">S01H4_57772</name>
</gene>
<dbReference type="EMBL" id="BART01033665">
    <property type="protein sequence ID" value="GAH09802.1"/>
    <property type="molecule type" value="Genomic_DNA"/>
</dbReference>
<organism evidence="1">
    <name type="scientific">marine sediment metagenome</name>
    <dbReference type="NCBI Taxonomy" id="412755"/>
    <lineage>
        <taxon>unclassified sequences</taxon>
        <taxon>metagenomes</taxon>
        <taxon>ecological metagenomes</taxon>
    </lineage>
</organism>